<evidence type="ECO:0000313" key="8">
    <source>
        <dbReference type="Proteomes" id="UP000244893"/>
    </source>
</evidence>
<feature type="domain" description="6-phosphogluconate dehydrogenase NADP-binding" evidence="5">
    <location>
        <begin position="4"/>
        <end position="161"/>
    </location>
</feature>
<dbReference type="InterPro" id="IPR013328">
    <property type="entry name" value="6PGD_dom2"/>
</dbReference>
<comment type="caution">
    <text evidence="7">The sequence shown here is derived from an EMBL/GenBank/DDBJ whole genome shotgun (WGS) entry which is preliminary data.</text>
</comment>
<dbReference type="GO" id="GO:0016054">
    <property type="term" value="P:organic acid catabolic process"/>
    <property type="evidence" value="ECO:0007669"/>
    <property type="project" value="UniProtKB-ARBA"/>
</dbReference>
<evidence type="ECO:0000313" key="7">
    <source>
        <dbReference type="EMBL" id="PVZ95558.1"/>
    </source>
</evidence>
<keyword evidence="3" id="KW-0520">NAD</keyword>
<organism evidence="7 8">
    <name type="scientific">Amnibacterium flavum</name>
    <dbReference type="NCBI Taxonomy" id="2173173"/>
    <lineage>
        <taxon>Bacteria</taxon>
        <taxon>Bacillati</taxon>
        <taxon>Actinomycetota</taxon>
        <taxon>Actinomycetes</taxon>
        <taxon>Micrococcales</taxon>
        <taxon>Microbacteriaceae</taxon>
        <taxon>Amnibacterium</taxon>
    </lineage>
</organism>
<evidence type="ECO:0000256" key="3">
    <source>
        <dbReference type="ARBA" id="ARBA00023027"/>
    </source>
</evidence>
<evidence type="ECO:0000256" key="4">
    <source>
        <dbReference type="PIRSR" id="PIRSR000103-1"/>
    </source>
</evidence>
<dbReference type="Gene3D" id="3.40.50.720">
    <property type="entry name" value="NAD(P)-binding Rossmann-like Domain"/>
    <property type="match status" value="1"/>
</dbReference>
<reference evidence="7 8" key="1">
    <citation type="submission" date="2018-05" db="EMBL/GenBank/DDBJ databases">
        <title>Amnibacterium sp. M8JJ-5, whole genome shotgun sequence.</title>
        <authorList>
            <person name="Tuo L."/>
        </authorList>
    </citation>
    <scope>NUCLEOTIDE SEQUENCE [LARGE SCALE GENOMIC DNA]</scope>
    <source>
        <strain evidence="7 8">M8JJ-5</strain>
    </source>
</reference>
<dbReference type="Pfam" id="PF03446">
    <property type="entry name" value="NAD_binding_2"/>
    <property type="match status" value="1"/>
</dbReference>
<dbReference type="PROSITE" id="PS00895">
    <property type="entry name" value="3_HYDROXYISOBUT_DH"/>
    <property type="match status" value="1"/>
</dbReference>
<dbReference type="Pfam" id="PF14833">
    <property type="entry name" value="NAD_binding_11"/>
    <property type="match status" value="1"/>
</dbReference>
<dbReference type="InterPro" id="IPR008927">
    <property type="entry name" value="6-PGluconate_DH-like_C_sf"/>
</dbReference>
<protein>
    <submittedName>
        <fullName evidence="7">2-hydroxy-3-oxopropionate reductase</fullName>
    </submittedName>
</protein>
<dbReference type="InterPro" id="IPR029154">
    <property type="entry name" value="HIBADH-like_NADP-bd"/>
</dbReference>
<keyword evidence="2" id="KW-0560">Oxidoreductase</keyword>
<sequence>MASVGFIGLGVMGMPMAANIVRAGHSVSAYVRRPERAEIARRHGIAVSDSIEGAVSEAEIVISMLPDGPAVIRVALGEDGILASIASSAVYVDMSTIAPSEWAEVASAFDEKSIAVIDAPVSGGEAAAVEGVLSIMAGGDEADIARVSPVLGTMGTVTVVGPRGAGQVTKAANQLVVAGNIQLVAEALVFLERHGVETETALGVLGRGLAGSTVIDRKGAAMLAARYEPGFRLSLHAKDLGIVADAARLERLSLPLAAAVTQLVNSAVARGDGDLDHSALYRRSREANGLER</sequence>
<dbReference type="SUPFAM" id="SSF48179">
    <property type="entry name" value="6-phosphogluconate dehydrogenase C-terminal domain-like"/>
    <property type="match status" value="1"/>
</dbReference>
<proteinExistence type="inferred from homology"/>
<comment type="similarity">
    <text evidence="1">Belongs to the HIBADH-related family.</text>
</comment>
<dbReference type="InterPro" id="IPR002204">
    <property type="entry name" value="3-OH-isobutyrate_DH-rel_CS"/>
</dbReference>
<dbReference type="GO" id="GO:0016491">
    <property type="term" value="F:oxidoreductase activity"/>
    <property type="evidence" value="ECO:0007669"/>
    <property type="project" value="UniProtKB-KW"/>
</dbReference>
<dbReference type="GO" id="GO:0050661">
    <property type="term" value="F:NADP binding"/>
    <property type="evidence" value="ECO:0007669"/>
    <property type="project" value="InterPro"/>
</dbReference>
<dbReference type="RefSeq" id="WP_116755293.1">
    <property type="nucleotide sequence ID" value="NZ_JBHUEX010000001.1"/>
</dbReference>
<feature type="domain" description="3-hydroxyisobutyrate dehydrogenase-like NAD-binding" evidence="6">
    <location>
        <begin position="164"/>
        <end position="282"/>
    </location>
</feature>
<dbReference type="Proteomes" id="UP000244893">
    <property type="component" value="Unassembled WGS sequence"/>
</dbReference>
<dbReference type="OrthoDB" id="3185659at2"/>
<feature type="active site" evidence="4">
    <location>
        <position position="170"/>
    </location>
</feature>
<dbReference type="PANTHER" id="PTHR43060">
    <property type="entry name" value="3-HYDROXYISOBUTYRATE DEHYDROGENASE-LIKE 1, MITOCHONDRIAL-RELATED"/>
    <property type="match status" value="1"/>
</dbReference>
<gene>
    <name evidence="7" type="ORF">DDQ50_03405</name>
</gene>
<evidence type="ECO:0000259" key="5">
    <source>
        <dbReference type="Pfam" id="PF03446"/>
    </source>
</evidence>
<evidence type="ECO:0000259" key="6">
    <source>
        <dbReference type="Pfam" id="PF14833"/>
    </source>
</evidence>
<evidence type="ECO:0000256" key="1">
    <source>
        <dbReference type="ARBA" id="ARBA00009080"/>
    </source>
</evidence>
<dbReference type="Gene3D" id="1.10.1040.10">
    <property type="entry name" value="N-(1-d-carboxylethyl)-l-norvaline Dehydrogenase, domain 2"/>
    <property type="match status" value="1"/>
</dbReference>
<dbReference type="InterPro" id="IPR015815">
    <property type="entry name" value="HIBADH-related"/>
</dbReference>
<dbReference type="PANTHER" id="PTHR43060:SF15">
    <property type="entry name" value="3-HYDROXYISOBUTYRATE DEHYDROGENASE-LIKE 1, MITOCHONDRIAL-RELATED"/>
    <property type="match status" value="1"/>
</dbReference>
<dbReference type="EMBL" id="QEOP01000001">
    <property type="protein sequence ID" value="PVZ95558.1"/>
    <property type="molecule type" value="Genomic_DNA"/>
</dbReference>
<dbReference type="AlphaFoldDB" id="A0A2V1HSL4"/>
<dbReference type="InterPro" id="IPR036291">
    <property type="entry name" value="NAD(P)-bd_dom_sf"/>
</dbReference>
<evidence type="ECO:0000256" key="2">
    <source>
        <dbReference type="ARBA" id="ARBA00023002"/>
    </source>
</evidence>
<keyword evidence="8" id="KW-1185">Reference proteome</keyword>
<accession>A0A2V1HSL4</accession>
<dbReference type="GO" id="GO:0051287">
    <property type="term" value="F:NAD binding"/>
    <property type="evidence" value="ECO:0007669"/>
    <property type="project" value="InterPro"/>
</dbReference>
<name>A0A2V1HSL4_9MICO</name>
<dbReference type="InterPro" id="IPR006115">
    <property type="entry name" value="6PGDH_NADP-bd"/>
</dbReference>
<dbReference type="PIRSF" id="PIRSF000103">
    <property type="entry name" value="HIBADH"/>
    <property type="match status" value="1"/>
</dbReference>
<dbReference type="SUPFAM" id="SSF51735">
    <property type="entry name" value="NAD(P)-binding Rossmann-fold domains"/>
    <property type="match status" value="1"/>
</dbReference>